<dbReference type="Pfam" id="PF03457">
    <property type="entry name" value="HA"/>
    <property type="match status" value="2"/>
</dbReference>
<protein>
    <submittedName>
        <fullName evidence="3">Type III restriction enzyme, res subunit</fullName>
    </submittedName>
</protein>
<organism evidence="3 4">
    <name type="scientific">Seminavis robusta</name>
    <dbReference type="NCBI Taxonomy" id="568900"/>
    <lineage>
        <taxon>Eukaryota</taxon>
        <taxon>Sar</taxon>
        <taxon>Stramenopiles</taxon>
        <taxon>Ochrophyta</taxon>
        <taxon>Bacillariophyta</taxon>
        <taxon>Bacillariophyceae</taxon>
        <taxon>Bacillariophycidae</taxon>
        <taxon>Naviculales</taxon>
        <taxon>Naviculaceae</taxon>
        <taxon>Seminavis</taxon>
    </lineage>
</organism>
<evidence type="ECO:0000313" key="4">
    <source>
        <dbReference type="Proteomes" id="UP001153069"/>
    </source>
</evidence>
<proteinExistence type="predicted"/>
<keyword evidence="4" id="KW-1185">Reference proteome</keyword>
<dbReference type="InterPro" id="IPR005114">
    <property type="entry name" value="Helicase_assoc"/>
</dbReference>
<feature type="compositionally biased region" description="Low complexity" evidence="1">
    <location>
        <begin position="118"/>
        <end position="141"/>
    </location>
</feature>
<feature type="compositionally biased region" description="Low complexity" evidence="1">
    <location>
        <begin position="348"/>
        <end position="364"/>
    </location>
</feature>
<feature type="domain" description="Helicase-associated" evidence="2">
    <location>
        <begin position="441"/>
        <end position="503"/>
    </location>
</feature>
<dbReference type="OrthoDB" id="48491at2759"/>
<name>A0A9N8H3N3_9STRA</name>
<evidence type="ECO:0000256" key="1">
    <source>
        <dbReference type="SAM" id="MobiDB-lite"/>
    </source>
</evidence>
<gene>
    <name evidence="3" type="ORF">SEMRO_30_G019670.1</name>
</gene>
<feature type="domain" description="Helicase-associated" evidence="2">
    <location>
        <begin position="518"/>
        <end position="581"/>
    </location>
</feature>
<evidence type="ECO:0000313" key="3">
    <source>
        <dbReference type="EMBL" id="CAB9498025.1"/>
    </source>
</evidence>
<feature type="region of interest" description="Disordered" evidence="1">
    <location>
        <begin position="344"/>
        <end position="364"/>
    </location>
</feature>
<dbReference type="AlphaFoldDB" id="A0A9N8H3N3"/>
<feature type="compositionally biased region" description="Basic residues" evidence="1">
    <location>
        <begin position="230"/>
        <end position="244"/>
    </location>
</feature>
<reference evidence="3" key="1">
    <citation type="submission" date="2020-06" db="EMBL/GenBank/DDBJ databases">
        <authorList>
            <consortium name="Plant Systems Biology data submission"/>
        </authorList>
    </citation>
    <scope>NUCLEOTIDE SEQUENCE</scope>
    <source>
        <strain evidence="3">D6</strain>
    </source>
</reference>
<dbReference type="PANTHER" id="PTHR33418">
    <property type="entry name" value="HELICASE-ASSOCIATED"/>
    <property type="match status" value="1"/>
</dbReference>
<dbReference type="EMBL" id="CAICTM010000030">
    <property type="protein sequence ID" value="CAB9498025.1"/>
    <property type="molecule type" value="Genomic_DNA"/>
</dbReference>
<dbReference type="Proteomes" id="UP001153069">
    <property type="component" value="Unassembled WGS sequence"/>
</dbReference>
<sequence>MHHAHIMPTMERAFDPAATVALPALEGPLAPALGLPPAVAAGPPTNAFVQNVATGMPPPLPRMVYGVRRGKGGVRGCIFLKWEDCAPFVSGNGSEIEYRVFSNVMDAAHYAMGGPTSTMQHQQPEPHPTTAQQQTAVQFQPNHPPFTNPHAPSLEPLPFPDTLQANDNKQAEEEAKRPPVNLGGESESNAPKPAGDGGRSAITETTQTAKDPPPGASPTKKPKTCATICKKPKSKHKQPKRHTKASPYWMQQYEDFKSFLESNSLTCATLPEPVPDHKQNKFVKEQRLEYRYMKQGLETKMIPDKIDKLRALGFDFQYQSLLDADNQKWEQMLKEYKAYHNPRGAFGGNTTATTTTQPQRPAGAATAWENNPNIHNTHDGAMATTTQKKQSAALRDWKHAQRVQFQNLQEGKRSSLTPDRIQKLNDAGFIFMPRSNFRTMTWEERIQQLQDYKEKHGNLNIPSNHPELGFFVSNTRRSYKYLHEGKKTAFTHEKANQLAAMGFSFLVGKRKSKPVELKTWDEQFELLREFKAAHGHTIVPQHYPGLGRWVKQMRREFKLMKEGKRSTLSPEKVLRLADIGFVFDAQFRRGSKISDTDYTKVGGNKVGGFLHHG</sequence>
<accession>A0A9N8H3N3</accession>
<dbReference type="PANTHER" id="PTHR33418:SF1">
    <property type="entry name" value="HELICASE-ASSOCIATED DOMAIN-CONTAINING PROTEIN"/>
    <property type="match status" value="1"/>
</dbReference>
<feature type="region of interest" description="Disordered" evidence="1">
    <location>
        <begin position="112"/>
        <end position="244"/>
    </location>
</feature>
<evidence type="ECO:0000259" key="2">
    <source>
        <dbReference type="Pfam" id="PF03457"/>
    </source>
</evidence>
<dbReference type="Gene3D" id="6.10.140.530">
    <property type="match status" value="3"/>
</dbReference>
<comment type="caution">
    <text evidence="3">The sequence shown here is derived from an EMBL/GenBank/DDBJ whole genome shotgun (WGS) entry which is preliminary data.</text>
</comment>